<dbReference type="AlphaFoldDB" id="A0AAW0GET9"/>
<reference evidence="2 3" key="1">
    <citation type="submission" date="2022-09" db="EMBL/GenBank/DDBJ databases">
        <authorList>
            <person name="Palmer J.M."/>
        </authorList>
    </citation>
    <scope>NUCLEOTIDE SEQUENCE [LARGE SCALE GENOMIC DNA]</scope>
    <source>
        <strain evidence="2 3">DSM 7382</strain>
    </source>
</reference>
<evidence type="ECO:0000313" key="2">
    <source>
        <dbReference type="EMBL" id="KAK7690254.1"/>
    </source>
</evidence>
<proteinExistence type="predicted"/>
<comment type="caution">
    <text evidence="2">The sequence shown here is derived from an EMBL/GenBank/DDBJ whole genome shotgun (WGS) entry which is preliminary data.</text>
</comment>
<dbReference type="EMBL" id="JASBNA010000007">
    <property type="protein sequence ID" value="KAK7690254.1"/>
    <property type="molecule type" value="Genomic_DNA"/>
</dbReference>
<evidence type="ECO:0000313" key="3">
    <source>
        <dbReference type="Proteomes" id="UP001385951"/>
    </source>
</evidence>
<sequence>MVRRRGERIEDLPQESPPLPPPLSRRPDTSRSLLSAPRLHESQPHSPAAHSPRAESLRSADPLAEPTSVGIGIRAINSSSSATLSQALGPHPLTAPSNPGLAPSIEQGRHLASSSLNFYHPFVQFRSAHQTHSDKFGRPYKHFPKSPMAAIHSLPVELVARIFSIGTQDQGEPDAIEVGAHRFEVLVSHVCQYWRHTCSQYTELMDHHLLPYRPSYEPGVRIPHPKQRASP</sequence>
<gene>
    <name evidence="2" type="ORF">QCA50_006909</name>
</gene>
<feature type="region of interest" description="Disordered" evidence="1">
    <location>
        <begin position="1"/>
        <end position="62"/>
    </location>
</feature>
<feature type="compositionally biased region" description="Pro residues" evidence="1">
    <location>
        <begin position="15"/>
        <end position="24"/>
    </location>
</feature>
<evidence type="ECO:0008006" key="4">
    <source>
        <dbReference type="Google" id="ProtNLM"/>
    </source>
</evidence>
<dbReference type="Proteomes" id="UP001385951">
    <property type="component" value="Unassembled WGS sequence"/>
</dbReference>
<evidence type="ECO:0000256" key="1">
    <source>
        <dbReference type="SAM" id="MobiDB-lite"/>
    </source>
</evidence>
<name>A0AAW0GET9_9APHY</name>
<organism evidence="2 3">
    <name type="scientific">Cerrena zonata</name>
    <dbReference type="NCBI Taxonomy" id="2478898"/>
    <lineage>
        <taxon>Eukaryota</taxon>
        <taxon>Fungi</taxon>
        <taxon>Dikarya</taxon>
        <taxon>Basidiomycota</taxon>
        <taxon>Agaricomycotina</taxon>
        <taxon>Agaricomycetes</taxon>
        <taxon>Polyporales</taxon>
        <taxon>Cerrenaceae</taxon>
        <taxon>Cerrena</taxon>
    </lineage>
</organism>
<protein>
    <recommendedName>
        <fullName evidence="4">F-box domain-containing protein</fullName>
    </recommendedName>
</protein>
<keyword evidence="3" id="KW-1185">Reference proteome</keyword>
<feature type="region of interest" description="Disordered" evidence="1">
    <location>
        <begin position="83"/>
        <end position="105"/>
    </location>
</feature>
<accession>A0AAW0GET9</accession>